<feature type="transmembrane region" description="Helical" evidence="8">
    <location>
        <begin position="76"/>
        <end position="95"/>
    </location>
</feature>
<keyword evidence="6 8" id="KW-1133">Transmembrane helix</keyword>
<name>V5C077_9GAMM</name>
<keyword evidence="2" id="KW-1003">Cell membrane</keyword>
<dbReference type="RefSeq" id="WP_023495060.1">
    <property type="nucleotide sequence ID" value="NZ_AYLO01000082.1"/>
</dbReference>
<evidence type="ECO:0000256" key="2">
    <source>
        <dbReference type="ARBA" id="ARBA00022475"/>
    </source>
</evidence>
<evidence type="ECO:0000256" key="4">
    <source>
        <dbReference type="ARBA" id="ARBA00022679"/>
    </source>
</evidence>
<evidence type="ECO:0000313" key="10">
    <source>
        <dbReference type="EMBL" id="ESS71902.1"/>
    </source>
</evidence>
<reference evidence="10 11" key="1">
    <citation type="journal article" date="2013" name="Genome Announc.">
        <title>Draft Genome Sequence of the Methanotrophic Gammaproteobacterium Methyloglobulus morosus DSM 22980 Strain KoM1.</title>
        <authorList>
            <person name="Poehlein A."/>
            <person name="Deutzmann J.S."/>
            <person name="Daniel R."/>
            <person name="Simeonova D.D."/>
        </authorList>
    </citation>
    <scope>NUCLEOTIDE SEQUENCE [LARGE SCALE GENOMIC DNA]</scope>
    <source>
        <strain evidence="10 11">KoM1</strain>
    </source>
</reference>
<keyword evidence="4" id="KW-0808">Transferase</keyword>
<feature type="transmembrane region" description="Helical" evidence="8">
    <location>
        <begin position="284"/>
        <end position="303"/>
    </location>
</feature>
<comment type="caution">
    <text evidence="10">The sequence shown here is derived from an EMBL/GenBank/DDBJ whole genome shotgun (WGS) entry which is preliminary data.</text>
</comment>
<sequence length="506" mass="57260">MLENLLNFINRYFVPVLTGIFVLRVGYLFCNGLDLIGDESYYWDWSRRPDWCYYSKPPMVAWLIALSTGLGGDYTAVVRMPTVVLGTIFLAYLYATAKAFYSPKAGALAVALILAMPFNILANFVMTIDPPLYCFWMMSLYYLRRALFDHQKSAWFWAGVSTGGALLSKQVALLIPLMLVCYLLLDRQRHPLFKREFLWYLLPVVVSSLPIIWWNQQHDWVMFGHSKGHFGIKEALTFTAWIGQAGSFLLYQLLLVSPVLFVIILAMSLKASSRLTRLSPEEQFLILMGPVLLLGILLLGLVQKVQGNWSMPFYFSALILLSGQFLSGAWEKSLKIGIALGYLMVSLTYALPMLISAFNLHNTLIDPTARFRHWQEVSESIGSARREILPNTEGTLVVALGHRFLAGQLAFYLPDHPDVYRYEESGQVASQYEVWGGPKDAVGKTAFIVGEQKETEVPSALKSAFQRFHEVGTIANPMNIKSRYHLYLGESLRSWPELAKITKGEE</sequence>
<dbReference type="GO" id="GO:0009103">
    <property type="term" value="P:lipopolysaccharide biosynthetic process"/>
    <property type="evidence" value="ECO:0007669"/>
    <property type="project" value="UniProtKB-ARBA"/>
</dbReference>
<evidence type="ECO:0000256" key="6">
    <source>
        <dbReference type="ARBA" id="ARBA00022989"/>
    </source>
</evidence>
<keyword evidence="7 8" id="KW-0472">Membrane</keyword>
<dbReference type="PATRIC" id="fig|1116472.3.peg.2342"/>
<dbReference type="InterPro" id="IPR050297">
    <property type="entry name" value="LipidA_mod_glycosyltrf_83"/>
</dbReference>
<feature type="transmembrane region" description="Helical" evidence="8">
    <location>
        <begin position="107"/>
        <end position="128"/>
    </location>
</feature>
<feature type="transmembrane region" description="Helical" evidence="8">
    <location>
        <begin position="197"/>
        <end position="214"/>
    </location>
</feature>
<comment type="subcellular location">
    <subcellularLocation>
        <location evidence="1">Cell membrane</location>
        <topology evidence="1">Multi-pass membrane protein</topology>
    </subcellularLocation>
</comment>
<feature type="domain" description="Glycosyltransferase RgtA/B/C/D-like" evidence="9">
    <location>
        <begin position="55"/>
        <end position="214"/>
    </location>
</feature>
<proteinExistence type="predicted"/>
<organism evidence="10 11">
    <name type="scientific">Methyloglobulus morosus KoM1</name>
    <dbReference type="NCBI Taxonomy" id="1116472"/>
    <lineage>
        <taxon>Bacteria</taxon>
        <taxon>Pseudomonadati</taxon>
        <taxon>Pseudomonadota</taxon>
        <taxon>Gammaproteobacteria</taxon>
        <taxon>Methylococcales</taxon>
        <taxon>Methylococcaceae</taxon>
        <taxon>Methyloglobulus</taxon>
    </lineage>
</organism>
<dbReference type="GO" id="GO:0016763">
    <property type="term" value="F:pentosyltransferase activity"/>
    <property type="evidence" value="ECO:0007669"/>
    <property type="project" value="TreeGrafter"/>
</dbReference>
<evidence type="ECO:0000256" key="3">
    <source>
        <dbReference type="ARBA" id="ARBA00022676"/>
    </source>
</evidence>
<dbReference type="AlphaFoldDB" id="V5C077"/>
<dbReference type="eggNOG" id="COG1807">
    <property type="taxonomic scope" value="Bacteria"/>
</dbReference>
<evidence type="ECO:0000256" key="1">
    <source>
        <dbReference type="ARBA" id="ARBA00004651"/>
    </source>
</evidence>
<feature type="transmembrane region" description="Helical" evidence="8">
    <location>
        <begin position="248"/>
        <end position="272"/>
    </location>
</feature>
<evidence type="ECO:0000313" key="11">
    <source>
        <dbReference type="Proteomes" id="UP000017842"/>
    </source>
</evidence>
<keyword evidence="11" id="KW-1185">Reference proteome</keyword>
<evidence type="ECO:0000256" key="5">
    <source>
        <dbReference type="ARBA" id="ARBA00022692"/>
    </source>
</evidence>
<evidence type="ECO:0000256" key="8">
    <source>
        <dbReference type="SAM" id="Phobius"/>
    </source>
</evidence>
<gene>
    <name evidence="10" type="ORF">MGMO_85c00270</name>
</gene>
<dbReference type="GO" id="GO:0005886">
    <property type="term" value="C:plasma membrane"/>
    <property type="evidence" value="ECO:0007669"/>
    <property type="project" value="UniProtKB-SubCell"/>
</dbReference>
<dbReference type="PANTHER" id="PTHR33908">
    <property type="entry name" value="MANNOSYLTRANSFERASE YKCB-RELATED"/>
    <property type="match status" value="1"/>
</dbReference>
<feature type="transmembrane region" description="Helical" evidence="8">
    <location>
        <begin position="339"/>
        <end position="360"/>
    </location>
</feature>
<dbReference type="OrthoDB" id="108054at2"/>
<evidence type="ECO:0000256" key="7">
    <source>
        <dbReference type="ARBA" id="ARBA00023136"/>
    </source>
</evidence>
<keyword evidence="5 8" id="KW-0812">Transmembrane</keyword>
<evidence type="ECO:0000259" key="9">
    <source>
        <dbReference type="Pfam" id="PF13231"/>
    </source>
</evidence>
<keyword evidence="3" id="KW-0328">Glycosyltransferase</keyword>
<accession>V5C077</accession>
<dbReference type="InterPro" id="IPR038731">
    <property type="entry name" value="RgtA/B/C-like"/>
</dbReference>
<feature type="transmembrane region" description="Helical" evidence="8">
    <location>
        <begin position="12"/>
        <end position="30"/>
    </location>
</feature>
<feature type="transmembrane region" description="Helical" evidence="8">
    <location>
        <begin position="154"/>
        <end position="185"/>
    </location>
</feature>
<dbReference type="Proteomes" id="UP000017842">
    <property type="component" value="Unassembled WGS sequence"/>
</dbReference>
<dbReference type="Pfam" id="PF13231">
    <property type="entry name" value="PMT_2"/>
    <property type="match status" value="1"/>
</dbReference>
<dbReference type="PANTHER" id="PTHR33908:SF11">
    <property type="entry name" value="MEMBRANE PROTEIN"/>
    <property type="match status" value="1"/>
</dbReference>
<feature type="transmembrane region" description="Helical" evidence="8">
    <location>
        <begin position="309"/>
        <end position="327"/>
    </location>
</feature>
<dbReference type="STRING" id="1116472.MGMO_85c00270"/>
<protein>
    <recommendedName>
        <fullName evidence="9">Glycosyltransferase RgtA/B/C/D-like domain-containing protein</fullName>
    </recommendedName>
</protein>
<dbReference type="EMBL" id="AYLO01000082">
    <property type="protein sequence ID" value="ESS71902.1"/>
    <property type="molecule type" value="Genomic_DNA"/>
</dbReference>